<evidence type="ECO:0000256" key="1">
    <source>
        <dbReference type="ARBA" id="ARBA00023002"/>
    </source>
</evidence>
<evidence type="ECO:0000256" key="2">
    <source>
        <dbReference type="SAM" id="Phobius"/>
    </source>
</evidence>
<reference evidence="3" key="1">
    <citation type="journal article" date="2023" name="Mol. Phylogenet. Evol.">
        <title>Genome-scale phylogeny and comparative genomics of the fungal order Sordariales.</title>
        <authorList>
            <person name="Hensen N."/>
            <person name="Bonometti L."/>
            <person name="Westerberg I."/>
            <person name="Brannstrom I.O."/>
            <person name="Guillou S."/>
            <person name="Cros-Aarteil S."/>
            <person name="Calhoun S."/>
            <person name="Haridas S."/>
            <person name="Kuo A."/>
            <person name="Mondo S."/>
            <person name="Pangilinan J."/>
            <person name="Riley R."/>
            <person name="LaButti K."/>
            <person name="Andreopoulos B."/>
            <person name="Lipzen A."/>
            <person name="Chen C."/>
            <person name="Yan M."/>
            <person name="Daum C."/>
            <person name="Ng V."/>
            <person name="Clum A."/>
            <person name="Steindorff A."/>
            <person name="Ohm R.A."/>
            <person name="Martin F."/>
            <person name="Silar P."/>
            <person name="Natvig D.O."/>
            <person name="Lalanne C."/>
            <person name="Gautier V."/>
            <person name="Ament-Velasquez S.L."/>
            <person name="Kruys A."/>
            <person name="Hutchinson M.I."/>
            <person name="Powell A.J."/>
            <person name="Barry K."/>
            <person name="Miller A.N."/>
            <person name="Grigoriev I.V."/>
            <person name="Debuchy R."/>
            <person name="Gladieux P."/>
            <person name="Hiltunen Thoren M."/>
            <person name="Johannesson H."/>
        </authorList>
    </citation>
    <scope>NUCLEOTIDE SEQUENCE</scope>
    <source>
        <strain evidence="3">CBS 103.79</strain>
    </source>
</reference>
<dbReference type="InterPro" id="IPR002347">
    <property type="entry name" value="SDR_fam"/>
</dbReference>
<dbReference type="PRINTS" id="PR00081">
    <property type="entry name" value="GDHRDH"/>
</dbReference>
<keyword evidence="2" id="KW-0472">Membrane</keyword>
<name>A0AAN6ME00_9PEZI</name>
<dbReference type="AlphaFoldDB" id="A0AAN6ME00"/>
<dbReference type="SUPFAM" id="SSF51735">
    <property type="entry name" value="NAD(P)-binding Rossmann-fold domains"/>
    <property type="match status" value="1"/>
</dbReference>
<dbReference type="InterPro" id="IPR036291">
    <property type="entry name" value="NAD(P)-bd_dom_sf"/>
</dbReference>
<feature type="transmembrane region" description="Helical" evidence="2">
    <location>
        <begin position="132"/>
        <end position="151"/>
    </location>
</feature>
<dbReference type="Gene3D" id="3.40.50.720">
    <property type="entry name" value="NAD(P)-binding Rossmann-like Domain"/>
    <property type="match status" value="1"/>
</dbReference>
<gene>
    <name evidence="3" type="ORF">C8A05DRAFT_37985</name>
</gene>
<dbReference type="Pfam" id="PF00106">
    <property type="entry name" value="adh_short"/>
    <property type="match status" value="1"/>
</dbReference>
<dbReference type="GO" id="GO:0016491">
    <property type="term" value="F:oxidoreductase activity"/>
    <property type="evidence" value="ECO:0007669"/>
    <property type="project" value="UniProtKB-KW"/>
</dbReference>
<comment type="caution">
    <text evidence="3">The sequence shown here is derived from an EMBL/GenBank/DDBJ whole genome shotgun (WGS) entry which is preliminary data.</text>
</comment>
<keyword evidence="2" id="KW-0812">Transmembrane</keyword>
<protein>
    <submittedName>
        <fullName evidence="3">Uncharacterized protein</fullName>
    </submittedName>
</protein>
<dbReference type="Proteomes" id="UP001303889">
    <property type="component" value="Unassembled WGS sequence"/>
</dbReference>
<keyword evidence="4" id="KW-1185">Reference proteome</keyword>
<evidence type="ECO:0000313" key="4">
    <source>
        <dbReference type="Proteomes" id="UP001303889"/>
    </source>
</evidence>
<keyword evidence="1" id="KW-0560">Oxidoreductase</keyword>
<accession>A0AAN6ME00</accession>
<organism evidence="3 4">
    <name type="scientific">Staphylotrichum tortipilum</name>
    <dbReference type="NCBI Taxonomy" id="2831512"/>
    <lineage>
        <taxon>Eukaryota</taxon>
        <taxon>Fungi</taxon>
        <taxon>Dikarya</taxon>
        <taxon>Ascomycota</taxon>
        <taxon>Pezizomycotina</taxon>
        <taxon>Sordariomycetes</taxon>
        <taxon>Sordariomycetidae</taxon>
        <taxon>Sordariales</taxon>
        <taxon>Chaetomiaceae</taxon>
        <taxon>Staphylotrichum</taxon>
    </lineage>
</organism>
<dbReference type="EMBL" id="MU855939">
    <property type="protein sequence ID" value="KAK3898424.1"/>
    <property type="molecule type" value="Genomic_DNA"/>
</dbReference>
<reference evidence="3" key="2">
    <citation type="submission" date="2023-05" db="EMBL/GenBank/DDBJ databases">
        <authorList>
            <consortium name="Lawrence Berkeley National Laboratory"/>
            <person name="Steindorff A."/>
            <person name="Hensen N."/>
            <person name="Bonometti L."/>
            <person name="Westerberg I."/>
            <person name="Brannstrom I.O."/>
            <person name="Guillou S."/>
            <person name="Cros-Aarteil S."/>
            <person name="Calhoun S."/>
            <person name="Haridas S."/>
            <person name="Kuo A."/>
            <person name="Mondo S."/>
            <person name="Pangilinan J."/>
            <person name="Riley R."/>
            <person name="Labutti K."/>
            <person name="Andreopoulos B."/>
            <person name="Lipzen A."/>
            <person name="Chen C."/>
            <person name="Yanf M."/>
            <person name="Daum C."/>
            <person name="Ng V."/>
            <person name="Clum A."/>
            <person name="Ohm R."/>
            <person name="Martin F."/>
            <person name="Silar P."/>
            <person name="Natvig D."/>
            <person name="Lalanne C."/>
            <person name="Gautier V."/>
            <person name="Ament-Velasquez S.L."/>
            <person name="Kruys A."/>
            <person name="Hutchinson M.I."/>
            <person name="Powell A.J."/>
            <person name="Barry K."/>
            <person name="Miller A.N."/>
            <person name="Grigoriev I.V."/>
            <person name="Debuchy R."/>
            <person name="Gladieux P."/>
            <person name="Thoren M.H."/>
            <person name="Johannesson H."/>
        </authorList>
    </citation>
    <scope>NUCLEOTIDE SEQUENCE</scope>
    <source>
        <strain evidence="3">CBS 103.79</strain>
    </source>
</reference>
<dbReference type="PANTHER" id="PTHR43157:SF61">
    <property type="entry name" value="DEHYDROGENASE_REDUCTASE FAMILY PROTEIN, PUTATIVE (AFU_ORTHOLOGUE AFUA_3G01250)-RELATED"/>
    <property type="match status" value="1"/>
</dbReference>
<keyword evidence="2" id="KW-1133">Transmembrane helix</keyword>
<evidence type="ECO:0000313" key="3">
    <source>
        <dbReference type="EMBL" id="KAK3898424.1"/>
    </source>
</evidence>
<proteinExistence type="predicted"/>
<sequence>MATPYTQARNLPLPPSSLIQSRTYIVTGANTGLGLAAAQNLALLGAARVILAVRNLSAGEAAKAQIDAAVADATTGVKTKVEVWYLDLSVFSSIKAFVKRADAELERVDGLIENAAVGAGGGERAEGHRLTVAVNVVGTLLLGVLMLPVMARKAKEKEGDTPRVVVVTSRAGFDAREEWEGFGGEPVKGMDGMDGIEAIKLYSLSKLTETFAVHHLAREVITVEETGVIVNLVCPGLCITDLARHAPPEFKEQLRQLQETAGRTADDGSRTLLHAVTAGAESHGMLLHSCEDGEKDVPDWVKDDLAGQKKTWEAVARELETVEPGCVGKMVA</sequence>
<dbReference type="PANTHER" id="PTHR43157">
    <property type="entry name" value="PHOSPHATIDYLINOSITOL-GLYCAN BIOSYNTHESIS CLASS F PROTEIN-RELATED"/>
    <property type="match status" value="1"/>
</dbReference>